<accession>A0A4P7Y882</accession>
<feature type="transmembrane region" description="Helical" evidence="6">
    <location>
        <begin position="120"/>
        <end position="138"/>
    </location>
</feature>
<feature type="transmembrane region" description="Helical" evidence="6">
    <location>
        <begin position="94"/>
        <end position="113"/>
    </location>
</feature>
<feature type="transmembrane region" description="Helical" evidence="6">
    <location>
        <begin position="158"/>
        <end position="178"/>
    </location>
</feature>
<keyword evidence="4 6" id="KW-1133">Transmembrane helix</keyword>
<dbReference type="GO" id="GO:0005886">
    <property type="term" value="C:plasma membrane"/>
    <property type="evidence" value="ECO:0007669"/>
    <property type="project" value="UniProtKB-SubCell"/>
</dbReference>
<feature type="transmembrane region" description="Helical" evidence="6">
    <location>
        <begin position="233"/>
        <end position="254"/>
    </location>
</feature>
<keyword evidence="3 6" id="KW-0812">Transmembrane</keyword>
<dbReference type="GO" id="GO:0046688">
    <property type="term" value="P:response to copper ion"/>
    <property type="evidence" value="ECO:0007669"/>
    <property type="project" value="UniProtKB-UniRule"/>
</dbReference>
<protein>
    <recommendedName>
        <fullName evidence="6">Copper resistance protein D</fullName>
    </recommendedName>
</protein>
<feature type="domain" description="Copper resistance protein D" evidence="7">
    <location>
        <begin position="194"/>
        <end position="300"/>
    </location>
</feature>
<evidence type="ECO:0000259" key="7">
    <source>
        <dbReference type="Pfam" id="PF05425"/>
    </source>
</evidence>
<dbReference type="AlphaFoldDB" id="A0A4P7Y882"/>
<sequence length="314" mass="33869">MDDSIYISLRFALYIDLMLLFGLALFGLYSLRGKERADGAVLNFGSLLVGTALIGILLSMVAMLQMAKTMSGVSSVMELHHHILQMMLMDTDVGLTWMVRITSLTLAVIAATLNRRSPALSLWLVTLCGAIALATLAWTGHGAMDEGSRRYLHFTSDIVHLLGAGSWLGALAAFALLLRSTNLTGDLQIRLLARTLTGFESAGTLIVATLTITGIVNYLMVVGPAFETLTSSTYGALLSLKVFLFAGMLVFAAVNRFHLSPLLERSIQADTHTVAINALRRSMILEFSVAVIIMGLVAWLGTLSPEMEMSAESP</sequence>
<feature type="transmembrane region" description="Helical" evidence="6">
    <location>
        <begin position="6"/>
        <end position="29"/>
    </location>
</feature>
<gene>
    <name evidence="8" type="primary">copD</name>
    <name evidence="8" type="ORF">E4167_24410</name>
</gene>
<dbReference type="EMBL" id="CP039631">
    <property type="protein sequence ID" value="QCG67472.1"/>
    <property type="molecule type" value="Genomic_DNA"/>
</dbReference>
<dbReference type="GO" id="GO:0006825">
    <property type="term" value="P:copper ion transport"/>
    <property type="evidence" value="ECO:0007669"/>
    <property type="project" value="InterPro"/>
</dbReference>
<feature type="transmembrane region" description="Helical" evidence="6">
    <location>
        <begin position="199"/>
        <end position="221"/>
    </location>
</feature>
<evidence type="ECO:0000256" key="4">
    <source>
        <dbReference type="ARBA" id="ARBA00022989"/>
    </source>
</evidence>
<reference evidence="9" key="1">
    <citation type="submission" date="2019-04" db="EMBL/GenBank/DDBJ databases">
        <title>Complete genome sequence of Pseudomonas veronii strain PVy, a versatile degrader capable of using multiple contaminants as sole carbon sources.</title>
        <authorList>
            <person name="Lopez-Echartea E."/>
            <person name="Ridl J."/>
            <person name="Pajer P."/>
            <person name="Strejcek M."/>
            <person name="Suman J."/>
            <person name="Uhlik O."/>
        </authorList>
    </citation>
    <scope>NUCLEOTIDE SEQUENCE [LARGE SCALE GENOMIC DNA]</scope>
    <source>
        <strain evidence="9">Pvy</strain>
    </source>
</reference>
<comment type="subcellular location">
    <subcellularLocation>
        <location evidence="6">Cell inner membrane</location>
        <topology evidence="6">Multi-pass membrane protein</topology>
    </subcellularLocation>
    <subcellularLocation>
        <location evidence="1">Cell membrane</location>
        <topology evidence="1">Multi-pass membrane protein</topology>
    </subcellularLocation>
</comment>
<dbReference type="RefSeq" id="WP_046489502.1">
    <property type="nucleotide sequence ID" value="NZ_CP039631.3"/>
</dbReference>
<name>A0A4P7Y882_PSEVE</name>
<keyword evidence="5 6" id="KW-0472">Membrane</keyword>
<evidence type="ECO:0000256" key="3">
    <source>
        <dbReference type="ARBA" id="ARBA00022692"/>
    </source>
</evidence>
<organism evidence="8 9">
    <name type="scientific">Pseudomonas veronii</name>
    <dbReference type="NCBI Taxonomy" id="76761"/>
    <lineage>
        <taxon>Bacteria</taxon>
        <taxon>Pseudomonadati</taxon>
        <taxon>Pseudomonadota</taxon>
        <taxon>Gammaproteobacteria</taxon>
        <taxon>Pseudomonadales</taxon>
        <taxon>Pseudomonadaceae</taxon>
        <taxon>Pseudomonas</taxon>
    </lineage>
</organism>
<dbReference type="InterPro" id="IPR047689">
    <property type="entry name" value="CopD"/>
</dbReference>
<dbReference type="NCBIfam" id="NF033808">
    <property type="entry name" value="copper_CopD"/>
    <property type="match status" value="1"/>
</dbReference>
<dbReference type="PANTHER" id="PTHR34820">
    <property type="entry name" value="INNER MEMBRANE PROTEIN YEBZ"/>
    <property type="match status" value="1"/>
</dbReference>
<dbReference type="Pfam" id="PF05425">
    <property type="entry name" value="CopD"/>
    <property type="match status" value="1"/>
</dbReference>
<evidence type="ECO:0000256" key="5">
    <source>
        <dbReference type="ARBA" id="ARBA00023136"/>
    </source>
</evidence>
<evidence type="ECO:0000256" key="1">
    <source>
        <dbReference type="ARBA" id="ARBA00004651"/>
    </source>
</evidence>
<evidence type="ECO:0000313" key="9">
    <source>
        <dbReference type="Proteomes" id="UP000298274"/>
    </source>
</evidence>
<evidence type="ECO:0000313" key="8">
    <source>
        <dbReference type="EMBL" id="QCG67472.1"/>
    </source>
</evidence>
<evidence type="ECO:0000256" key="2">
    <source>
        <dbReference type="ARBA" id="ARBA00022475"/>
    </source>
</evidence>
<proteinExistence type="inferred from homology"/>
<feature type="transmembrane region" description="Helical" evidence="6">
    <location>
        <begin position="283"/>
        <end position="301"/>
    </location>
</feature>
<keyword evidence="2 6" id="KW-1003">Cell membrane</keyword>
<dbReference type="Proteomes" id="UP000298274">
    <property type="component" value="Chromosome"/>
</dbReference>
<keyword evidence="6" id="KW-0997">Cell inner membrane</keyword>
<evidence type="ECO:0000256" key="6">
    <source>
        <dbReference type="RuleBase" id="RU369037"/>
    </source>
</evidence>
<dbReference type="InterPro" id="IPR008457">
    <property type="entry name" value="Cu-R_CopD_dom"/>
</dbReference>
<comment type="similarity">
    <text evidence="6">Belongs to the CopD family.</text>
</comment>
<dbReference type="PANTHER" id="PTHR34820:SF4">
    <property type="entry name" value="INNER MEMBRANE PROTEIN YEBZ"/>
    <property type="match status" value="1"/>
</dbReference>
<comment type="function">
    <text evidence="6">Involved in copper resistance.</text>
</comment>
<feature type="transmembrane region" description="Helical" evidence="6">
    <location>
        <begin position="41"/>
        <end position="67"/>
    </location>
</feature>
<dbReference type="InterPro" id="IPR032694">
    <property type="entry name" value="CopC/D"/>
</dbReference>
<keyword evidence="6" id="KW-0186">Copper</keyword>